<keyword evidence="1" id="KW-0472">Membrane</keyword>
<dbReference type="EMBL" id="JAMRXG010000006">
    <property type="protein sequence ID" value="MCM6774988.1"/>
    <property type="molecule type" value="Genomic_DNA"/>
</dbReference>
<evidence type="ECO:0000313" key="2">
    <source>
        <dbReference type="EMBL" id="MCM6774988.1"/>
    </source>
</evidence>
<comment type="caution">
    <text evidence="2">The sequence shown here is derived from an EMBL/GenBank/DDBJ whole genome shotgun (WGS) entry which is preliminary data.</text>
</comment>
<keyword evidence="1" id="KW-1133">Transmembrane helix</keyword>
<keyword evidence="1" id="KW-0812">Transmembrane</keyword>
<proteinExistence type="predicted"/>
<dbReference type="AlphaFoldDB" id="A0A9X2EBB1"/>
<gene>
    <name evidence="2" type="ORF">NDR86_16045</name>
</gene>
<evidence type="ECO:0000313" key="3">
    <source>
        <dbReference type="Proteomes" id="UP001139157"/>
    </source>
</evidence>
<dbReference type="Proteomes" id="UP001139157">
    <property type="component" value="Unassembled WGS sequence"/>
</dbReference>
<feature type="transmembrane region" description="Helical" evidence="1">
    <location>
        <begin position="6"/>
        <end position="24"/>
    </location>
</feature>
<keyword evidence="3" id="KW-1185">Reference proteome</keyword>
<protein>
    <submittedName>
        <fullName evidence="2">Uncharacterized protein</fullName>
    </submittedName>
</protein>
<evidence type="ECO:0000256" key="1">
    <source>
        <dbReference type="SAM" id="Phobius"/>
    </source>
</evidence>
<dbReference type="RefSeq" id="WP_251912906.1">
    <property type="nucleotide sequence ID" value="NZ_JAMRXG010000006.1"/>
</dbReference>
<sequence>MITEVAAAIGALGIGGAVVTGLFGRRRSKADAAQILTQTATAMVQPLRQELAEVRAELAEHKRIAAERDAHRLASAARHIAWDNQVAIILRDLGREDVPPPPPLE</sequence>
<accession>A0A9X2EBB1</accession>
<organism evidence="2 3">
    <name type="scientific">Nocardia pulmonis</name>
    <dbReference type="NCBI Taxonomy" id="2951408"/>
    <lineage>
        <taxon>Bacteria</taxon>
        <taxon>Bacillati</taxon>
        <taxon>Actinomycetota</taxon>
        <taxon>Actinomycetes</taxon>
        <taxon>Mycobacteriales</taxon>
        <taxon>Nocardiaceae</taxon>
        <taxon>Nocardia</taxon>
    </lineage>
</organism>
<name>A0A9X2EBB1_9NOCA</name>
<reference evidence="2" key="1">
    <citation type="submission" date="2022-06" db="EMBL/GenBank/DDBJ databases">
        <title>Novel species in genus nocardia.</title>
        <authorList>
            <person name="Li F."/>
        </authorList>
    </citation>
    <scope>NUCLEOTIDE SEQUENCE</scope>
    <source>
        <strain evidence="2">CDC141</strain>
    </source>
</reference>